<organism evidence="1 2">
    <name type="scientific">Desulfonema magnum</name>
    <dbReference type="NCBI Taxonomy" id="45655"/>
    <lineage>
        <taxon>Bacteria</taxon>
        <taxon>Pseudomonadati</taxon>
        <taxon>Thermodesulfobacteriota</taxon>
        <taxon>Desulfobacteria</taxon>
        <taxon>Desulfobacterales</taxon>
        <taxon>Desulfococcaceae</taxon>
        <taxon>Desulfonema</taxon>
    </lineage>
</organism>
<dbReference type="AlphaFoldDB" id="A0A975BYM3"/>
<evidence type="ECO:0000313" key="2">
    <source>
        <dbReference type="Proteomes" id="UP000663722"/>
    </source>
</evidence>
<gene>
    <name evidence="1" type="ORF">dnm_097560</name>
</gene>
<dbReference type="EMBL" id="CP061800">
    <property type="protein sequence ID" value="QTA93652.1"/>
    <property type="molecule type" value="Genomic_DNA"/>
</dbReference>
<reference evidence="1" key="1">
    <citation type="journal article" date="2021" name="Microb. Physiol.">
        <title>Proteogenomic Insights into the Physiology of Marine, Sulfate-Reducing, Filamentous Desulfonema limicola and Desulfonema magnum.</title>
        <authorList>
            <person name="Schnaars V."/>
            <person name="Wohlbrand L."/>
            <person name="Scheve S."/>
            <person name="Hinrichs C."/>
            <person name="Reinhardt R."/>
            <person name="Rabus R."/>
        </authorList>
    </citation>
    <scope>NUCLEOTIDE SEQUENCE</scope>
    <source>
        <strain evidence="1">4be13</strain>
    </source>
</reference>
<dbReference type="KEGG" id="dmm:dnm_097560"/>
<dbReference type="RefSeq" id="WP_207680511.1">
    <property type="nucleotide sequence ID" value="NZ_CP061800.1"/>
</dbReference>
<dbReference type="InterPro" id="IPR049537">
    <property type="entry name" value="RelB-like"/>
</dbReference>
<sequence length="71" mass="8261">MFEVEYLMKKDGQPRAVLIPIELWNKILPKKDASTDELSESVEDYCLGKAMDEGQRTPLLNRDESLKYLEE</sequence>
<proteinExistence type="predicted"/>
<protein>
    <recommendedName>
        <fullName evidence="3">Prevent-host-death protein</fullName>
    </recommendedName>
</protein>
<accession>A0A975BYM3</accession>
<keyword evidence="2" id="KW-1185">Reference proteome</keyword>
<dbReference type="Proteomes" id="UP000663722">
    <property type="component" value="Chromosome"/>
</dbReference>
<evidence type="ECO:0000313" key="1">
    <source>
        <dbReference type="EMBL" id="QTA93652.1"/>
    </source>
</evidence>
<name>A0A975BYM3_9BACT</name>
<evidence type="ECO:0008006" key="3">
    <source>
        <dbReference type="Google" id="ProtNLM"/>
    </source>
</evidence>
<dbReference type="Pfam" id="PF18506">
    <property type="entry name" value="RelB-like"/>
    <property type="match status" value="1"/>
</dbReference>